<reference evidence="1" key="1">
    <citation type="submission" date="2023-03" db="EMBL/GenBank/DDBJ databases">
        <title>Massive genome expansion in bonnet fungi (Mycena s.s.) driven by repeated elements and novel gene families across ecological guilds.</title>
        <authorList>
            <consortium name="Lawrence Berkeley National Laboratory"/>
            <person name="Harder C.B."/>
            <person name="Miyauchi S."/>
            <person name="Viragh M."/>
            <person name="Kuo A."/>
            <person name="Thoen E."/>
            <person name="Andreopoulos B."/>
            <person name="Lu D."/>
            <person name="Skrede I."/>
            <person name="Drula E."/>
            <person name="Henrissat B."/>
            <person name="Morin E."/>
            <person name="Kohler A."/>
            <person name="Barry K."/>
            <person name="LaButti K."/>
            <person name="Morin E."/>
            <person name="Salamov A."/>
            <person name="Lipzen A."/>
            <person name="Mereny Z."/>
            <person name="Hegedus B."/>
            <person name="Baldrian P."/>
            <person name="Stursova M."/>
            <person name="Weitz H."/>
            <person name="Taylor A."/>
            <person name="Grigoriev I.V."/>
            <person name="Nagy L.G."/>
            <person name="Martin F."/>
            <person name="Kauserud H."/>
        </authorList>
    </citation>
    <scope>NUCLEOTIDE SEQUENCE</scope>
    <source>
        <strain evidence="1">CBHHK067</strain>
    </source>
</reference>
<name>A0AAD7GJ87_MYCRO</name>
<sequence length="71" mass="7583">MAPHVCMRSESMGLCFISEKKHFIMSYISPVPGPVQMPTTGATLTYSRMADGVLSGRWAGAHCASLSSSFA</sequence>
<comment type="caution">
    <text evidence="1">The sequence shown here is derived from an EMBL/GenBank/DDBJ whole genome shotgun (WGS) entry which is preliminary data.</text>
</comment>
<organism evidence="1 2">
    <name type="scientific">Mycena rosella</name>
    <name type="common">Pink bonnet</name>
    <name type="synonym">Agaricus rosellus</name>
    <dbReference type="NCBI Taxonomy" id="1033263"/>
    <lineage>
        <taxon>Eukaryota</taxon>
        <taxon>Fungi</taxon>
        <taxon>Dikarya</taxon>
        <taxon>Basidiomycota</taxon>
        <taxon>Agaricomycotina</taxon>
        <taxon>Agaricomycetes</taxon>
        <taxon>Agaricomycetidae</taxon>
        <taxon>Agaricales</taxon>
        <taxon>Marasmiineae</taxon>
        <taxon>Mycenaceae</taxon>
        <taxon>Mycena</taxon>
    </lineage>
</organism>
<gene>
    <name evidence="1" type="ORF">B0H17DRAFT_1201666</name>
</gene>
<evidence type="ECO:0000313" key="1">
    <source>
        <dbReference type="EMBL" id="KAJ7690545.1"/>
    </source>
</evidence>
<dbReference type="Proteomes" id="UP001221757">
    <property type="component" value="Unassembled WGS sequence"/>
</dbReference>
<dbReference type="EMBL" id="JARKIE010000064">
    <property type="protein sequence ID" value="KAJ7690545.1"/>
    <property type="molecule type" value="Genomic_DNA"/>
</dbReference>
<proteinExistence type="predicted"/>
<keyword evidence="2" id="KW-1185">Reference proteome</keyword>
<evidence type="ECO:0000313" key="2">
    <source>
        <dbReference type="Proteomes" id="UP001221757"/>
    </source>
</evidence>
<dbReference type="AlphaFoldDB" id="A0AAD7GJ87"/>
<protein>
    <submittedName>
        <fullName evidence="1">Uncharacterized protein</fullName>
    </submittedName>
</protein>
<accession>A0AAD7GJ87</accession>